<keyword evidence="3" id="KW-0167">Capsid protein</keyword>
<dbReference type="SMART" id="SM00972">
    <property type="entry name" value="SCPU"/>
    <property type="match status" value="1"/>
</dbReference>
<evidence type="ECO:0000313" key="12">
    <source>
        <dbReference type="Proteomes" id="UP000655273"/>
    </source>
</evidence>
<evidence type="ECO:0000313" key="13">
    <source>
        <dbReference type="Proteomes" id="UP000662438"/>
    </source>
</evidence>
<dbReference type="Proteomes" id="UP000662438">
    <property type="component" value="Unassembled WGS sequence"/>
</dbReference>
<evidence type="ECO:0000313" key="9">
    <source>
        <dbReference type="Proteomes" id="UP000077295"/>
    </source>
</evidence>
<reference evidence="5 10" key="2">
    <citation type="submission" date="2017-07" db="EMBL/GenBank/DDBJ databases">
        <title>Draft genome sequence of Enterobacter cloacae ST128, a clinical strain coproducing KPC-2 and NDM-1 carbapenemases.</title>
        <authorList>
            <person name="Li X."/>
        </authorList>
    </citation>
    <scope>NUCLEOTIDE SEQUENCE [LARGE SCALE GENOMIC DNA]</scope>
    <source>
        <strain evidence="5 10">HBY</strain>
    </source>
</reference>
<dbReference type="InterPro" id="IPR007893">
    <property type="entry name" value="Spore_coat_U/FanG"/>
</dbReference>
<dbReference type="Pfam" id="PF05229">
    <property type="entry name" value="SCPU"/>
    <property type="match status" value="1"/>
</dbReference>
<evidence type="ECO:0000313" key="4">
    <source>
        <dbReference type="EMBL" id="MBF1968408.1"/>
    </source>
</evidence>
<accession>A0A0A6G0C3</accession>
<evidence type="ECO:0000313" key="5">
    <source>
        <dbReference type="EMBL" id="PJG41316.1"/>
    </source>
</evidence>
<dbReference type="Proteomes" id="UP000077295">
    <property type="component" value="Unassembled WGS sequence"/>
</dbReference>
<feature type="domain" description="Spore coat protein U/FanG" evidence="2">
    <location>
        <begin position="29"/>
        <end position="186"/>
    </location>
</feature>
<evidence type="ECO:0000313" key="8">
    <source>
        <dbReference type="EMBL" id="WMB09654.1"/>
    </source>
</evidence>
<name>A0A0A6G0C3_9ENTR</name>
<dbReference type="Proteomes" id="UP000231328">
    <property type="component" value="Unassembled WGS sequence"/>
</dbReference>
<dbReference type="GeneID" id="93198849"/>
<dbReference type="AlphaFoldDB" id="A0A0A6G0C3"/>
<dbReference type="Proteomes" id="UP000322612">
    <property type="component" value="Unassembled WGS sequence"/>
</dbReference>
<evidence type="ECO:0000313" key="11">
    <source>
        <dbReference type="Proteomes" id="UP000322612"/>
    </source>
</evidence>
<dbReference type="EMBL" id="FKEV01000022">
    <property type="protein sequence ID" value="SAF15025.1"/>
    <property type="molecule type" value="Genomic_DNA"/>
</dbReference>
<dbReference type="InterPro" id="IPR036937">
    <property type="entry name" value="Adhesion_dom_fimbrial_sf"/>
</dbReference>
<dbReference type="RefSeq" id="WP_003859701.1">
    <property type="nucleotide sequence ID" value="NZ_BMAA01000024.1"/>
</dbReference>
<evidence type="ECO:0000313" key="10">
    <source>
        <dbReference type="Proteomes" id="UP000231328"/>
    </source>
</evidence>
<sequence length="190" mass="18981">MKRKLLFICAGTLLTAATVGQALAVTSSGTIGATLTLTNGCLINGSPTQNGINFGTLDFGTHPATFSTLTTQLTGASGGNTFTIQCTTASYTVAITGNTNATAPGTVVGTPGTPARYLVNTANAAQGVAYSLYSDSGYNNVIANNAALPVASTAGGVNSYTLYGRITGGGNSVTVVPGTYTDTINVSVTY</sequence>
<dbReference type="GO" id="GO:0009289">
    <property type="term" value="C:pilus"/>
    <property type="evidence" value="ECO:0007669"/>
    <property type="project" value="InterPro"/>
</dbReference>
<dbReference type="EMBL" id="NMVR01000002">
    <property type="protein sequence ID" value="PJG41316.1"/>
    <property type="molecule type" value="Genomic_DNA"/>
</dbReference>
<reference evidence="6 9" key="1">
    <citation type="submission" date="2016-03" db="EMBL/GenBank/DDBJ databases">
        <authorList>
            <consortium name="Pathogen Informatics"/>
        </authorList>
    </citation>
    <scope>NUCLEOTIDE SEQUENCE [LARGE SCALE GENOMIC DNA]</scope>
    <source>
        <strain evidence="9">e552</strain>
        <strain evidence="6">E552</strain>
    </source>
</reference>
<accession>A0A3L9PLI6</accession>
<proteinExistence type="predicted"/>
<feature type="signal peptide" evidence="1">
    <location>
        <begin position="1"/>
        <end position="24"/>
    </location>
</feature>
<dbReference type="EMBL" id="CP126746">
    <property type="protein sequence ID" value="WMB09654.1"/>
    <property type="molecule type" value="Genomic_DNA"/>
</dbReference>
<evidence type="ECO:0000313" key="7">
    <source>
        <dbReference type="EMBL" id="TYS17265.1"/>
    </source>
</evidence>
<dbReference type="EMBL" id="VTDZ01000015">
    <property type="protein sequence ID" value="TYS17265.1"/>
    <property type="molecule type" value="Genomic_DNA"/>
</dbReference>
<reference evidence="4 13" key="5">
    <citation type="submission" date="2020-10" db="EMBL/GenBank/DDBJ databases">
        <title>Genomic surveiliance of eskapee pathogens from blood stream infections in KZN.</title>
        <authorList>
            <person name="Hetsa B.A."/>
            <person name="Amoako D.G."/>
            <person name="Akebe A.L.K."/>
            <person name="Essack S."/>
        </authorList>
    </citation>
    <scope>NUCLEOTIDE SEQUENCE [LARGE SCALE GENOMIC DNA]</scope>
    <source>
        <strain evidence="4 13">E6</strain>
    </source>
</reference>
<feature type="chain" id="PRO_5015032818" evidence="1">
    <location>
        <begin position="25"/>
        <end position="190"/>
    </location>
</feature>
<protein>
    <submittedName>
        <fullName evidence="5">Polyketide synthase</fullName>
    </submittedName>
    <submittedName>
        <fullName evidence="7">SCPU domain-containing protein</fullName>
    </submittedName>
    <submittedName>
        <fullName evidence="3">Spore coat protein U domain-containing protein</fullName>
    </submittedName>
    <submittedName>
        <fullName evidence="6">Type I pilus protein CsuA/B</fullName>
    </submittedName>
</protein>
<dbReference type="GO" id="GO:0007155">
    <property type="term" value="P:cell adhesion"/>
    <property type="evidence" value="ECO:0007669"/>
    <property type="project" value="InterPro"/>
</dbReference>
<evidence type="ECO:0000256" key="1">
    <source>
        <dbReference type="SAM" id="SignalP"/>
    </source>
</evidence>
<reference evidence="7 11" key="3">
    <citation type="submission" date="2019-08" db="EMBL/GenBank/DDBJ databases">
        <title>Whole genome sequence analysis of bacterial isolates in patients.</title>
        <authorList>
            <person name="Jeong K.C."/>
        </authorList>
    </citation>
    <scope>NUCLEOTIDE SEQUENCE [LARGE SCALE GENOMIC DNA]</scope>
    <source>
        <strain evidence="7 11">KCJ3K342</strain>
    </source>
</reference>
<keyword evidence="3" id="KW-0946">Virion</keyword>
<gene>
    <name evidence="5" type="ORF">CGZ54_00965</name>
    <name evidence="7" type="ORF">FZC81_05310</name>
    <name evidence="3" type="ORF">IE983_01810</name>
    <name evidence="4" type="ORF">ISX34_00740</name>
    <name evidence="8" type="ORF">QPR60_13720</name>
    <name evidence="6" type="ORF">SAMEA2273187_04345</name>
</gene>
<dbReference type="EMBL" id="JADIXG010000001">
    <property type="protein sequence ID" value="MBF1968408.1"/>
    <property type="molecule type" value="Genomic_DNA"/>
</dbReference>
<keyword evidence="1" id="KW-0732">Signal</keyword>
<dbReference type="PANTHER" id="PTHR37089">
    <property type="entry name" value="PROTEIN U-RELATED"/>
    <property type="match status" value="1"/>
</dbReference>
<dbReference type="Proteomes" id="UP000655273">
    <property type="component" value="Unassembled WGS sequence"/>
</dbReference>
<dbReference type="Gene3D" id="2.60.40.1090">
    <property type="entry name" value="Fimbrial-type adhesion domain"/>
    <property type="match status" value="1"/>
</dbReference>
<dbReference type="InterPro" id="IPR053167">
    <property type="entry name" value="Spore_coat_component"/>
</dbReference>
<evidence type="ECO:0000313" key="6">
    <source>
        <dbReference type="EMBL" id="SAF15025.1"/>
    </source>
</evidence>
<evidence type="ECO:0000313" key="3">
    <source>
        <dbReference type="EMBL" id="MBD3706592.1"/>
    </source>
</evidence>
<dbReference type="Proteomes" id="UP001229386">
    <property type="component" value="Chromosome"/>
</dbReference>
<reference evidence="3" key="4">
    <citation type="submission" date="2020-07" db="EMBL/GenBank/DDBJ databases">
        <title>Clinical and genomic characterization of carbapenemase-producing Enterobacterales causing secondary infections during the COVID-19 crisis at a New York City hospital.</title>
        <authorList>
            <person name="Gomez-Simmonds A."/>
            <person name="Annavajhala M.K."/>
            <person name="Uhlemann A.-C."/>
        </authorList>
    </citation>
    <scope>NUCLEOTIDE SEQUENCE</scope>
    <source>
        <strain evidence="3">NK1396</strain>
    </source>
</reference>
<reference evidence="8" key="6">
    <citation type="journal article" date="2023" name="J. Antimicrob. Chemother.">
        <title>Emergence of OXA-48-producing Enterobacter hormaechei in a Swiss companion animal clinic and their genetic relationship to clinical human isolates.</title>
        <authorList>
            <person name="Dona V."/>
            <person name="Nordmann P."/>
            <person name="Kittl S."/>
            <person name="Schuller S."/>
            <person name="Bouvier M."/>
            <person name="Poirel L."/>
            <person name="Endimiani A."/>
            <person name="Perreten V."/>
        </authorList>
    </citation>
    <scope>NUCLEOTIDE SEQUENCE</scope>
    <source>
        <strain evidence="8">Ehh_25</strain>
    </source>
</reference>
<dbReference type="EMBL" id="JACXTA010000001">
    <property type="protein sequence ID" value="MBD3706592.1"/>
    <property type="molecule type" value="Genomic_DNA"/>
</dbReference>
<organism evidence="3 12">
    <name type="scientific">Enterobacter hormaechei</name>
    <dbReference type="NCBI Taxonomy" id="158836"/>
    <lineage>
        <taxon>Bacteria</taxon>
        <taxon>Pseudomonadati</taxon>
        <taxon>Pseudomonadota</taxon>
        <taxon>Gammaproteobacteria</taxon>
        <taxon>Enterobacterales</taxon>
        <taxon>Enterobacteriaceae</taxon>
        <taxon>Enterobacter</taxon>
        <taxon>Enterobacter cloacae complex</taxon>
    </lineage>
</organism>
<evidence type="ECO:0000259" key="2">
    <source>
        <dbReference type="Pfam" id="PF05229"/>
    </source>
</evidence>